<name>A0A6A4IID7_9AGAR</name>
<dbReference type="AlphaFoldDB" id="A0A6A4IID7"/>
<sequence length="106" mass="11439">MLKSIALFALLNAAWASAQATDVLYICTEPNALQGDSSCTVFTFDFSVFPVDAECISDLGALANGAAQSVRAFEAGFGCVIYKCVLTTWHFTRAYIRLQSLPSAHH</sequence>
<gene>
    <name evidence="2" type="ORF">BT96DRAFT_913673</name>
</gene>
<evidence type="ECO:0008006" key="4">
    <source>
        <dbReference type="Google" id="ProtNLM"/>
    </source>
</evidence>
<dbReference type="EMBL" id="ML769389">
    <property type="protein sequence ID" value="KAE9409008.1"/>
    <property type="molecule type" value="Genomic_DNA"/>
</dbReference>
<evidence type="ECO:0000313" key="3">
    <source>
        <dbReference type="Proteomes" id="UP000799118"/>
    </source>
</evidence>
<keyword evidence="1" id="KW-0732">Signal</keyword>
<dbReference type="Proteomes" id="UP000799118">
    <property type="component" value="Unassembled WGS sequence"/>
</dbReference>
<evidence type="ECO:0000256" key="1">
    <source>
        <dbReference type="SAM" id="SignalP"/>
    </source>
</evidence>
<organism evidence="2 3">
    <name type="scientific">Gymnopus androsaceus JB14</name>
    <dbReference type="NCBI Taxonomy" id="1447944"/>
    <lineage>
        <taxon>Eukaryota</taxon>
        <taxon>Fungi</taxon>
        <taxon>Dikarya</taxon>
        <taxon>Basidiomycota</taxon>
        <taxon>Agaricomycotina</taxon>
        <taxon>Agaricomycetes</taxon>
        <taxon>Agaricomycetidae</taxon>
        <taxon>Agaricales</taxon>
        <taxon>Marasmiineae</taxon>
        <taxon>Omphalotaceae</taxon>
        <taxon>Gymnopus</taxon>
    </lineage>
</organism>
<proteinExistence type="predicted"/>
<feature type="signal peptide" evidence="1">
    <location>
        <begin position="1"/>
        <end position="20"/>
    </location>
</feature>
<protein>
    <recommendedName>
        <fullName evidence="4">Extracellular membrane protein CFEM domain-containing protein</fullName>
    </recommendedName>
</protein>
<feature type="chain" id="PRO_5025335224" description="Extracellular membrane protein CFEM domain-containing protein" evidence="1">
    <location>
        <begin position="21"/>
        <end position="106"/>
    </location>
</feature>
<keyword evidence="3" id="KW-1185">Reference proteome</keyword>
<accession>A0A6A4IID7</accession>
<reference evidence="2" key="1">
    <citation type="journal article" date="2019" name="Environ. Microbiol.">
        <title>Fungal ecological strategies reflected in gene transcription - a case study of two litter decomposers.</title>
        <authorList>
            <person name="Barbi F."/>
            <person name="Kohler A."/>
            <person name="Barry K."/>
            <person name="Baskaran P."/>
            <person name="Daum C."/>
            <person name="Fauchery L."/>
            <person name="Ihrmark K."/>
            <person name="Kuo A."/>
            <person name="LaButti K."/>
            <person name="Lipzen A."/>
            <person name="Morin E."/>
            <person name="Grigoriev I.V."/>
            <person name="Henrissat B."/>
            <person name="Lindahl B."/>
            <person name="Martin F."/>
        </authorList>
    </citation>
    <scope>NUCLEOTIDE SEQUENCE</scope>
    <source>
        <strain evidence="2">JB14</strain>
    </source>
</reference>
<evidence type="ECO:0000313" key="2">
    <source>
        <dbReference type="EMBL" id="KAE9409008.1"/>
    </source>
</evidence>